<dbReference type="Proteomes" id="UP000000249">
    <property type="component" value="Chromosome 1"/>
</dbReference>
<dbReference type="OrthoDB" id="9812260at2"/>
<protein>
    <recommendedName>
        <fullName evidence="1">diguanylate cyclase</fullName>
        <ecNumber evidence="1">2.7.7.65</ecNumber>
    </recommendedName>
</protein>
<evidence type="ECO:0000313" key="5">
    <source>
        <dbReference type="EMBL" id="ABQ21445.1"/>
    </source>
</evidence>
<dbReference type="Pfam" id="PF20975">
    <property type="entry name" value="DGCcoil"/>
    <property type="match status" value="1"/>
</dbReference>
<dbReference type="EMBL" id="CP000627">
    <property type="protein sequence ID" value="ABQ21445.1"/>
    <property type="molecule type" value="Genomic_DNA"/>
</dbReference>
<dbReference type="SMART" id="SM00267">
    <property type="entry name" value="GGDEF"/>
    <property type="match status" value="1"/>
</dbReference>
<evidence type="ECO:0000256" key="1">
    <source>
        <dbReference type="ARBA" id="ARBA00012528"/>
    </source>
</evidence>
<dbReference type="GO" id="GO:1902201">
    <property type="term" value="P:negative regulation of bacterial-type flagellum-dependent cell motility"/>
    <property type="evidence" value="ECO:0007669"/>
    <property type="project" value="TreeGrafter"/>
</dbReference>
<comment type="catalytic activity">
    <reaction evidence="2">
        <text>2 GTP = 3',3'-c-di-GMP + 2 diphosphate</text>
        <dbReference type="Rhea" id="RHEA:24898"/>
        <dbReference type="ChEBI" id="CHEBI:33019"/>
        <dbReference type="ChEBI" id="CHEBI:37565"/>
        <dbReference type="ChEBI" id="CHEBI:58805"/>
        <dbReference type="EC" id="2.7.7.65"/>
    </reaction>
</comment>
<dbReference type="EC" id="2.7.7.65" evidence="1"/>
<dbReference type="InterPro" id="IPR029787">
    <property type="entry name" value="Nucleotide_cyclase"/>
</dbReference>
<dbReference type="CDD" id="cd01949">
    <property type="entry name" value="GGDEF"/>
    <property type="match status" value="1"/>
</dbReference>
<dbReference type="PATRIC" id="fig|345073.21.peg.886"/>
<dbReference type="InterPro" id="IPR048516">
    <property type="entry name" value="DGCcoil"/>
</dbReference>
<organism evidence="5 6">
    <name type="scientific">Vibrio cholerae serotype O1 (strain ATCC 39541 / Classical Ogawa 395 / O395)</name>
    <dbReference type="NCBI Taxonomy" id="345073"/>
    <lineage>
        <taxon>Bacteria</taxon>
        <taxon>Pseudomonadati</taxon>
        <taxon>Pseudomonadota</taxon>
        <taxon>Gammaproteobacteria</taxon>
        <taxon>Vibrionales</taxon>
        <taxon>Vibrionaceae</taxon>
        <taxon>Vibrio</taxon>
    </lineage>
</organism>
<sequence>MLYMGVLEQDIQAELQKLKSQLEQVRLTQRDTSFKFNREQQVLKRMVTSLATTCRGSSSRLNQSLEELCFALEQQKDISTLIPKLAVLERMLKQQSLAMDKQTSHLDSQLQHSGETLLRVPGLPAKIKRDLRDLLSFSAAQPLEKTQQALRLLEIYERAVKIQCANPNLALNELTQQADRELLHRLAVDLQHLITELDFNGESGDQLTDIRTKLLLGVNTHTLLELTLEVLRLVVDGSHAERKAAEAFLEQVNLSIGNNLKSATQNLEQSQSYMAHRQEMNGELSSLVARSQTALKEQTELEQLKLKMAPLLREMSSLSERLLLAEQREQALLERMRYSKDQMEALSDLAQDYRRRLEDQALRAQLDPLTKVYNRSSFTERLEHEYRRWIRTQHNLRVVLFDIDKFKSINDSFGYTAGDKALSIIARTIKKELRDSDTVARFSGEEFILLLPERSDNESYQIIHQIQLNVSKLPFKFRDKSLTITLSAASIRFMDSDTPETVLDRLNLTLSEAKHIGPSQLAWK</sequence>
<dbReference type="Gene3D" id="3.30.70.270">
    <property type="match status" value="1"/>
</dbReference>
<dbReference type="GO" id="GO:0005886">
    <property type="term" value="C:plasma membrane"/>
    <property type="evidence" value="ECO:0007669"/>
    <property type="project" value="TreeGrafter"/>
</dbReference>
<keyword evidence="3" id="KW-0175">Coiled coil</keyword>
<evidence type="ECO:0000313" key="6">
    <source>
        <dbReference type="Proteomes" id="UP000000249"/>
    </source>
</evidence>
<evidence type="ECO:0000256" key="2">
    <source>
        <dbReference type="ARBA" id="ARBA00034247"/>
    </source>
</evidence>
<dbReference type="GO" id="GO:0043709">
    <property type="term" value="P:cell adhesion involved in single-species biofilm formation"/>
    <property type="evidence" value="ECO:0007669"/>
    <property type="project" value="TreeGrafter"/>
</dbReference>
<feature type="coiled-coil region" evidence="3">
    <location>
        <begin position="301"/>
        <end position="363"/>
    </location>
</feature>
<dbReference type="InterPro" id="IPR043128">
    <property type="entry name" value="Rev_trsase/Diguanyl_cyclase"/>
</dbReference>
<dbReference type="InterPro" id="IPR050469">
    <property type="entry name" value="Diguanylate_Cyclase"/>
</dbReference>
<dbReference type="FunFam" id="3.30.70.270:FF:000094">
    <property type="entry name" value="GGDEF family protein"/>
    <property type="match status" value="1"/>
</dbReference>
<dbReference type="InterPro" id="IPR000160">
    <property type="entry name" value="GGDEF_dom"/>
</dbReference>
<dbReference type="PANTHER" id="PTHR45138:SF9">
    <property type="entry name" value="DIGUANYLATE CYCLASE DGCM-RELATED"/>
    <property type="match status" value="1"/>
</dbReference>
<dbReference type="PANTHER" id="PTHR45138">
    <property type="entry name" value="REGULATORY COMPONENTS OF SENSORY TRANSDUCTION SYSTEM"/>
    <property type="match status" value="1"/>
</dbReference>
<dbReference type="NCBIfam" id="TIGR00254">
    <property type="entry name" value="GGDEF"/>
    <property type="match status" value="1"/>
</dbReference>
<accession>A0A0H3AL49</accession>
<dbReference type="SUPFAM" id="SSF55073">
    <property type="entry name" value="Nucleotide cyclase"/>
    <property type="match status" value="1"/>
</dbReference>
<dbReference type="KEGG" id="vcr:VC395_0916"/>
<dbReference type="Pfam" id="PF00990">
    <property type="entry name" value="GGDEF"/>
    <property type="match status" value="1"/>
</dbReference>
<dbReference type="GO" id="GO:0052621">
    <property type="term" value="F:diguanylate cyclase activity"/>
    <property type="evidence" value="ECO:0007669"/>
    <property type="project" value="UniProtKB-EC"/>
</dbReference>
<gene>
    <name evidence="5" type="ordered locus">VC0395_A0422</name>
</gene>
<reference evidence="5 6" key="1">
    <citation type="submission" date="2007-03" db="EMBL/GenBank/DDBJ databases">
        <authorList>
            <person name="Heidelberg J."/>
        </authorList>
    </citation>
    <scope>NUCLEOTIDE SEQUENCE [LARGE SCALE GENOMIC DNA]</scope>
    <source>
        <strain evidence="6">ATCC 39541 / Classical Ogawa 395 / O395</strain>
    </source>
</reference>
<dbReference type="eggNOG" id="COG2199">
    <property type="taxonomic scope" value="Bacteria"/>
</dbReference>
<name>A0A0H3AL49_VIBC3</name>
<dbReference type="KEGG" id="vco:VC0395_A0422"/>
<dbReference type="PROSITE" id="PS50887">
    <property type="entry name" value="GGDEF"/>
    <property type="match status" value="1"/>
</dbReference>
<evidence type="ECO:0000259" key="4">
    <source>
        <dbReference type="PROSITE" id="PS50887"/>
    </source>
</evidence>
<feature type="domain" description="GGDEF" evidence="4">
    <location>
        <begin position="394"/>
        <end position="524"/>
    </location>
</feature>
<evidence type="ECO:0000256" key="3">
    <source>
        <dbReference type="SAM" id="Coils"/>
    </source>
</evidence>
<dbReference type="AlphaFoldDB" id="A0A0H3AL49"/>
<proteinExistence type="predicted"/>